<keyword evidence="2" id="KW-1185">Reference proteome</keyword>
<organism evidence="1 2">
    <name type="scientific">Streptomyces violascens</name>
    <dbReference type="NCBI Taxonomy" id="67381"/>
    <lineage>
        <taxon>Bacteria</taxon>
        <taxon>Bacillati</taxon>
        <taxon>Actinomycetota</taxon>
        <taxon>Actinomycetes</taxon>
        <taxon>Kitasatosporales</taxon>
        <taxon>Streptomycetaceae</taxon>
        <taxon>Streptomyces</taxon>
    </lineage>
</organism>
<accession>A0ABQ3QXQ8</accession>
<dbReference type="RefSeq" id="WP_189964603.1">
    <property type="nucleotide sequence ID" value="NZ_BMUA01000011.1"/>
</dbReference>
<dbReference type="EMBL" id="BNDY01000017">
    <property type="protein sequence ID" value="GHI42068.1"/>
    <property type="molecule type" value="Genomic_DNA"/>
</dbReference>
<evidence type="ECO:0000313" key="1">
    <source>
        <dbReference type="EMBL" id="GHI42068.1"/>
    </source>
</evidence>
<evidence type="ECO:0000313" key="2">
    <source>
        <dbReference type="Proteomes" id="UP001050808"/>
    </source>
</evidence>
<gene>
    <name evidence="1" type="ORF">Sviol_64760</name>
</gene>
<comment type="caution">
    <text evidence="1">The sequence shown here is derived from an EMBL/GenBank/DDBJ whole genome shotgun (WGS) entry which is preliminary data.</text>
</comment>
<name>A0ABQ3QXQ8_9ACTN</name>
<sequence>MTAPRPQAVDRPLLHPIRGVLAEEGRAAKGARAPHPNPDTLVRGAAGHAALPVAPTPDFYMLEQRHGQAVLQRGLVGAVDLAAVASRRLHKHEGVIDAQVAV</sequence>
<protein>
    <submittedName>
        <fullName evidence="1">Uncharacterized protein</fullName>
    </submittedName>
</protein>
<proteinExistence type="predicted"/>
<reference evidence="1" key="1">
    <citation type="submission" date="2024-05" db="EMBL/GenBank/DDBJ databases">
        <title>Whole genome shotgun sequence of Streptomyces violascens NBRC 12920.</title>
        <authorList>
            <person name="Komaki H."/>
            <person name="Tamura T."/>
        </authorList>
    </citation>
    <scope>NUCLEOTIDE SEQUENCE</scope>
    <source>
        <strain evidence="1">NBRC 12920</strain>
    </source>
</reference>
<dbReference type="Proteomes" id="UP001050808">
    <property type="component" value="Unassembled WGS sequence"/>
</dbReference>